<accession>A0A4V1QVF0</accession>
<proteinExistence type="predicted"/>
<evidence type="ECO:0000313" key="2">
    <source>
        <dbReference type="EMBL" id="RXZ62426.1"/>
    </source>
</evidence>
<dbReference type="NCBIfam" id="TIGR00254">
    <property type="entry name" value="GGDEF"/>
    <property type="match status" value="1"/>
</dbReference>
<dbReference type="InterPro" id="IPR029016">
    <property type="entry name" value="GAF-like_dom_sf"/>
</dbReference>
<dbReference type="InterPro" id="IPR029787">
    <property type="entry name" value="Nucleotide_cyclase"/>
</dbReference>
<dbReference type="PANTHER" id="PTHR45138">
    <property type="entry name" value="REGULATORY COMPONENTS OF SENSORY TRANSDUCTION SYSTEM"/>
    <property type="match status" value="1"/>
</dbReference>
<feature type="domain" description="GGDEF" evidence="1">
    <location>
        <begin position="334"/>
        <end position="458"/>
    </location>
</feature>
<dbReference type="InterPro" id="IPR050469">
    <property type="entry name" value="Diguanylate_Cyclase"/>
</dbReference>
<evidence type="ECO:0000313" key="3">
    <source>
        <dbReference type="Proteomes" id="UP000291269"/>
    </source>
</evidence>
<sequence length="463" mass="53732">MIVSIGRITYMKREKLNTFIIDHLSMVCYISDMETYEMLFLSDPGLRMFGLQSEKDYLGRKCYEILQGRNSPCPYCTNAKLVRGEKYCWEHFNETLKRSASIEDSIIEIDGREYRLEVVHDFFLQKDEIMRLSKKLTSEQALLECVSALSEGTEISQAVNRFLEVVGRFYQAARSYIFEFDTDKKVADNTFEWCSEGVTSQIDNLKGLSLDLLSDWIDKFEKTGEFFISSLYDEMDPKGEDFRILEAQNIRSLMAVPFFKEGKVTGFFGVDDPSSNLENRTLMHSASKFIWQEMEKRRLIEQLAYASYTDMLTGLKNRNCFKDTVMRLRKEKFANMGVVYLDLDNLKETNDTLGHDLGDKYLIETAKVLTDVFPNIDIFRTGGDEFVLFLPDLGKEKTEGKMRQLSEHIQTQNLPCSVGSCYDDKGVRLETLMVRAEKEMYRQKEEHHSKNGFFCRYGSGIKE</sequence>
<dbReference type="Gene3D" id="3.30.70.270">
    <property type="match status" value="1"/>
</dbReference>
<dbReference type="GO" id="GO:0052621">
    <property type="term" value="F:diguanylate cyclase activity"/>
    <property type="evidence" value="ECO:0007669"/>
    <property type="project" value="TreeGrafter"/>
</dbReference>
<dbReference type="AlphaFoldDB" id="A0A4V1QVF0"/>
<dbReference type="EMBL" id="SDOZ01000002">
    <property type="protein sequence ID" value="RXZ62426.1"/>
    <property type="molecule type" value="Genomic_DNA"/>
</dbReference>
<keyword evidence="3" id="KW-1185">Reference proteome</keyword>
<reference evidence="2 3" key="1">
    <citation type="journal article" date="2019" name="Gut">
        <title>Antibiotics-induced monodominance of a novel gut bacterial order.</title>
        <authorList>
            <person name="Hildebrand F."/>
            <person name="Moitinho-Silva L."/>
            <person name="Blasche S."/>
            <person name="Jahn M.T."/>
            <person name="Gossmann T.I."/>
            <person name="Heuerta-Cepas J."/>
            <person name="Hercog R."/>
            <person name="Luetge M."/>
            <person name="Bahram M."/>
            <person name="Pryszlak A."/>
            <person name="Alves R.J."/>
            <person name="Waszak S.M."/>
            <person name="Zhu A."/>
            <person name="Ye L."/>
            <person name="Costea P.I."/>
            <person name="Aalvink S."/>
            <person name="Belzer C."/>
            <person name="Forslund S.K."/>
            <person name="Sunagawa S."/>
            <person name="Hentschel U."/>
            <person name="Merten C."/>
            <person name="Patil K.R."/>
            <person name="Benes V."/>
            <person name="Bork P."/>
        </authorList>
    </citation>
    <scope>NUCLEOTIDE SEQUENCE [LARGE SCALE GENOMIC DNA]</scope>
    <source>
        <strain evidence="2 3">HDS1380</strain>
    </source>
</reference>
<organism evidence="2 3">
    <name type="scientific">Candidatus Borkfalkia ceftriaxoniphila</name>
    <dbReference type="NCBI Taxonomy" id="2508949"/>
    <lineage>
        <taxon>Bacteria</taxon>
        <taxon>Bacillati</taxon>
        <taxon>Bacillota</taxon>
        <taxon>Clostridia</taxon>
        <taxon>Christensenellales</taxon>
        <taxon>Christensenellaceae</taxon>
        <taxon>Candidatus Borkfalkia</taxon>
    </lineage>
</organism>
<dbReference type="SMART" id="SM00267">
    <property type="entry name" value="GGDEF"/>
    <property type="match status" value="1"/>
</dbReference>
<protein>
    <submittedName>
        <fullName evidence="2">Sensor domain-containing diguanylate cyclase</fullName>
    </submittedName>
</protein>
<dbReference type="PANTHER" id="PTHR45138:SF9">
    <property type="entry name" value="DIGUANYLATE CYCLASE DGCM-RELATED"/>
    <property type="match status" value="1"/>
</dbReference>
<dbReference type="OrthoDB" id="9805474at2"/>
<dbReference type="Gene3D" id="3.30.450.40">
    <property type="match status" value="1"/>
</dbReference>
<dbReference type="CDD" id="cd01949">
    <property type="entry name" value="GGDEF"/>
    <property type="match status" value="1"/>
</dbReference>
<dbReference type="InterPro" id="IPR000160">
    <property type="entry name" value="GGDEF_dom"/>
</dbReference>
<dbReference type="SUPFAM" id="SSF55781">
    <property type="entry name" value="GAF domain-like"/>
    <property type="match status" value="1"/>
</dbReference>
<gene>
    <name evidence="2" type="ORF">ESZ91_08530</name>
</gene>
<dbReference type="SUPFAM" id="SSF55073">
    <property type="entry name" value="Nucleotide cyclase"/>
    <property type="match status" value="1"/>
</dbReference>
<comment type="caution">
    <text evidence="2">The sequence shown here is derived from an EMBL/GenBank/DDBJ whole genome shotgun (WGS) entry which is preliminary data.</text>
</comment>
<dbReference type="Proteomes" id="UP000291269">
    <property type="component" value="Unassembled WGS sequence"/>
</dbReference>
<evidence type="ECO:0000259" key="1">
    <source>
        <dbReference type="PROSITE" id="PS50887"/>
    </source>
</evidence>
<dbReference type="Pfam" id="PF00990">
    <property type="entry name" value="GGDEF"/>
    <property type="match status" value="1"/>
</dbReference>
<dbReference type="PROSITE" id="PS50887">
    <property type="entry name" value="GGDEF"/>
    <property type="match status" value="1"/>
</dbReference>
<dbReference type="InterPro" id="IPR043128">
    <property type="entry name" value="Rev_trsase/Diguanyl_cyclase"/>
</dbReference>
<name>A0A4V1QVF0_9FIRM</name>